<evidence type="ECO:0000256" key="7">
    <source>
        <dbReference type="ARBA" id="ARBA00022553"/>
    </source>
</evidence>
<dbReference type="CDD" id="cd14277">
    <property type="entry name" value="UBA_UBP2_like"/>
    <property type="match status" value="1"/>
</dbReference>
<feature type="region of interest" description="Disordered" evidence="9">
    <location>
        <begin position="89"/>
        <end position="242"/>
    </location>
</feature>
<feature type="region of interest" description="Disordered" evidence="9">
    <location>
        <begin position="1"/>
        <end position="33"/>
    </location>
</feature>
<dbReference type="Pfam" id="PF12478">
    <property type="entry name" value="UBAP2-Lig"/>
    <property type="match status" value="1"/>
</dbReference>
<feature type="compositionally biased region" description="Polar residues" evidence="9">
    <location>
        <begin position="1099"/>
        <end position="1119"/>
    </location>
</feature>
<feature type="compositionally biased region" description="Low complexity" evidence="9">
    <location>
        <begin position="817"/>
        <end position="830"/>
    </location>
</feature>
<name>A0AAN8AH11_ELEMC</name>
<feature type="compositionally biased region" description="Low complexity" evidence="9">
    <location>
        <begin position="923"/>
        <end position="942"/>
    </location>
</feature>
<feature type="region of interest" description="Disordered" evidence="9">
    <location>
        <begin position="1087"/>
        <end position="1119"/>
    </location>
</feature>
<evidence type="ECO:0000256" key="1">
    <source>
        <dbReference type="ARBA" id="ARBA00004123"/>
    </source>
</evidence>
<evidence type="ECO:0000259" key="10">
    <source>
        <dbReference type="PROSITE" id="PS50030"/>
    </source>
</evidence>
<proteinExistence type="predicted"/>
<evidence type="ECO:0000256" key="9">
    <source>
        <dbReference type="SAM" id="MobiDB-lite"/>
    </source>
</evidence>
<feature type="compositionally biased region" description="Low complexity" evidence="9">
    <location>
        <begin position="12"/>
        <end position="22"/>
    </location>
</feature>
<dbReference type="InterPro" id="IPR015940">
    <property type="entry name" value="UBA"/>
</dbReference>
<dbReference type="PROSITE" id="PS50030">
    <property type="entry name" value="UBA"/>
    <property type="match status" value="1"/>
</dbReference>
<comment type="subcellular location">
    <subcellularLocation>
        <location evidence="2">Chromosome</location>
    </subcellularLocation>
    <subcellularLocation>
        <location evidence="3">Cytoplasm</location>
    </subcellularLocation>
    <subcellularLocation>
        <location evidence="1">Nucleus</location>
    </subcellularLocation>
</comment>
<feature type="compositionally biased region" description="Basic residues" evidence="9">
    <location>
        <begin position="133"/>
        <end position="145"/>
    </location>
</feature>
<dbReference type="GO" id="GO:0005634">
    <property type="term" value="C:nucleus"/>
    <property type="evidence" value="ECO:0007669"/>
    <property type="project" value="UniProtKB-SubCell"/>
</dbReference>
<dbReference type="FunFam" id="1.10.8.10:FF:000004">
    <property type="entry name" value="ubiquitin-associated protein 2-like isoform X1"/>
    <property type="match status" value="1"/>
</dbReference>
<feature type="compositionally biased region" description="Low complexity" evidence="9">
    <location>
        <begin position="508"/>
        <end position="524"/>
    </location>
</feature>
<feature type="domain" description="UBA" evidence="10">
    <location>
        <begin position="47"/>
        <end position="87"/>
    </location>
</feature>
<dbReference type="InterPro" id="IPR051833">
    <property type="entry name" value="TC-DDR_regulator"/>
</dbReference>
<dbReference type="GO" id="GO:0005694">
    <property type="term" value="C:chromosome"/>
    <property type="evidence" value="ECO:0007669"/>
    <property type="project" value="UniProtKB-SubCell"/>
</dbReference>
<comment type="caution">
    <text evidence="11">The sequence shown here is derived from an EMBL/GenBank/DDBJ whole genome shotgun (WGS) entry which is preliminary data.</text>
</comment>
<evidence type="ECO:0000256" key="5">
    <source>
        <dbReference type="ARBA" id="ARBA00022481"/>
    </source>
</evidence>
<organism evidence="11 12">
    <name type="scientific">Eleginops maclovinus</name>
    <name type="common">Patagonian blennie</name>
    <name type="synonym">Eleginus maclovinus</name>
    <dbReference type="NCBI Taxonomy" id="56733"/>
    <lineage>
        <taxon>Eukaryota</taxon>
        <taxon>Metazoa</taxon>
        <taxon>Chordata</taxon>
        <taxon>Craniata</taxon>
        <taxon>Vertebrata</taxon>
        <taxon>Euteleostomi</taxon>
        <taxon>Actinopterygii</taxon>
        <taxon>Neopterygii</taxon>
        <taxon>Teleostei</taxon>
        <taxon>Neoteleostei</taxon>
        <taxon>Acanthomorphata</taxon>
        <taxon>Eupercaria</taxon>
        <taxon>Perciformes</taxon>
        <taxon>Notothenioidei</taxon>
        <taxon>Eleginopidae</taxon>
        <taxon>Eleginops</taxon>
    </lineage>
</organism>
<dbReference type="Proteomes" id="UP001346869">
    <property type="component" value="Unassembled WGS sequence"/>
</dbReference>
<evidence type="ECO:0000256" key="6">
    <source>
        <dbReference type="ARBA" id="ARBA00022490"/>
    </source>
</evidence>
<dbReference type="SUPFAM" id="SSF46934">
    <property type="entry name" value="UBA-like"/>
    <property type="match status" value="1"/>
</dbReference>
<keyword evidence="8" id="KW-0539">Nucleus</keyword>
<evidence type="ECO:0000313" key="12">
    <source>
        <dbReference type="Proteomes" id="UP001346869"/>
    </source>
</evidence>
<dbReference type="PANTHER" id="PTHR16308">
    <property type="entry name" value="UBIQUITIN ASSOCIATED PROTEIN 2-LIKE/LINGERER"/>
    <property type="match status" value="1"/>
</dbReference>
<protein>
    <recommendedName>
        <fullName evidence="10">UBA domain-containing protein</fullName>
    </recommendedName>
</protein>
<accession>A0AAN8AH11</accession>
<feature type="compositionally biased region" description="Polar residues" evidence="9">
    <location>
        <begin position="419"/>
        <end position="438"/>
    </location>
</feature>
<reference evidence="11 12" key="2">
    <citation type="journal article" date="2023" name="Mol. Biol. Evol.">
        <title>Genomics of Secondarily Temperate Adaptation in the Only Non-Antarctic Icefish.</title>
        <authorList>
            <person name="Rivera-Colon A.G."/>
            <person name="Rayamajhi N."/>
            <person name="Minhas B.F."/>
            <person name="Madrigal G."/>
            <person name="Bilyk K.T."/>
            <person name="Yoon V."/>
            <person name="Hune M."/>
            <person name="Gregory S."/>
            <person name="Cheng C.H.C."/>
            <person name="Catchen J.M."/>
        </authorList>
    </citation>
    <scope>NUCLEOTIDE SEQUENCE [LARGE SCALE GENOMIC DNA]</scope>
    <source>
        <strain evidence="11">JMC-PN-2008</strain>
    </source>
</reference>
<keyword evidence="4" id="KW-0158">Chromosome</keyword>
<feature type="region of interest" description="Disordered" evidence="9">
    <location>
        <begin position="817"/>
        <end position="840"/>
    </location>
</feature>
<dbReference type="GO" id="GO:0005737">
    <property type="term" value="C:cytoplasm"/>
    <property type="evidence" value="ECO:0007669"/>
    <property type="project" value="UniProtKB-SubCell"/>
</dbReference>
<feature type="compositionally biased region" description="Low complexity" evidence="9">
    <location>
        <begin position="345"/>
        <end position="356"/>
    </location>
</feature>
<reference evidence="11 12" key="1">
    <citation type="journal article" date="2023" name="Genes (Basel)">
        <title>Chromosome-Level Genome Assembly and Circadian Gene Repertoire of the Patagonia Blennie Eleginops maclovinus-The Closest Ancestral Proxy of Antarctic Cryonotothenioids.</title>
        <authorList>
            <person name="Cheng C.C."/>
            <person name="Rivera-Colon A.G."/>
            <person name="Minhas B.F."/>
            <person name="Wilson L."/>
            <person name="Rayamajhi N."/>
            <person name="Vargas-Chacoff L."/>
            <person name="Catchen J.M."/>
        </authorList>
    </citation>
    <scope>NUCLEOTIDE SEQUENCE [LARGE SCALE GENOMIC DNA]</scope>
    <source>
        <strain evidence="11">JMC-PN-2008</strain>
    </source>
</reference>
<dbReference type="Gene3D" id="1.10.8.10">
    <property type="entry name" value="DNA helicase RuvA subunit, C-terminal domain"/>
    <property type="match status" value="1"/>
</dbReference>
<evidence type="ECO:0000256" key="2">
    <source>
        <dbReference type="ARBA" id="ARBA00004286"/>
    </source>
</evidence>
<evidence type="ECO:0000256" key="8">
    <source>
        <dbReference type="ARBA" id="ARBA00023242"/>
    </source>
</evidence>
<dbReference type="EMBL" id="JAUZQC010000018">
    <property type="protein sequence ID" value="KAK5854888.1"/>
    <property type="molecule type" value="Genomic_DNA"/>
</dbReference>
<gene>
    <name evidence="11" type="ORF">PBY51_005041</name>
</gene>
<dbReference type="GO" id="GO:0061484">
    <property type="term" value="P:hematopoietic stem cell homeostasis"/>
    <property type="evidence" value="ECO:0007669"/>
    <property type="project" value="UniProtKB-ARBA"/>
</dbReference>
<sequence length="1133" mass="118662">MGGNRARGSWDQTQGQTQSQTQHKQRPQATAEQIRLAQMISDHNDADFEEKVKQLIDITGKDQDESMIALHDCNGDVNRAINVLLEGSPDTDSWEMVGKKKGVSGQKETSQSETGEDGKENREKGGEKDAARRRGGAPRKGRGASRGREFRGQENGLDGAKAGVVGRGAERGRRGRGRGRGTVGVSGRRGGRFSAQGMGQIDKGPRYDIAGGERTFNPADYAEPAQTDENYGGGSTWNNTGSGELEEEARSEYAPAEGTNYPPKFDSAPGAWRTATEEWGTEDWNEDLSETKIFTASSVASVPLPQENVTITKGQRIDLAVLLGKTPPSSSSETENPPMEAAQPSSLSQSLVFSNSKQGVPLSQTSSSTPYTQHSVVSMLSKGFGEVGEPKGASTGTTGSQFLEQYKTAQALAQLAAQHSQTGPPNTTHSSWDTSAPSLGQYDMKTQPESAVHSPFTKRQPYQTATSSMLDVFLPPSSSSSPSPHAVPPPASSLPKMAAIPSLGQQVSPSSSDAQGSSPLPLQQHKLKQQKKRTSISTKIPAMAVEMPGSSDMSGIKLQFGALQFGSEPVLPDYDSPPATTTQAHQVQNSLYTSPSSQMDLYDQRAPQTRRYPPSVSSSPQKDMQPKNGFSSIHGTHSGEATAGSAVSVRPVSDSVTPVSSMGTDSGSGPASLMTSSNQTSLSGMGHSEDMPPSTLPLPQHNNSHQSQQNSLAQSSVRTSNSSLMHPSVDGDSSLHCSNFPSSVSAVPSSVPSSSSAQVSHGAHQAPSVGSNTVSAPSGLCPISSLAMGLNPASMSVQAAAVAAASMSAAVSAIPSSATSSSSRSSASSSGKAPPNLPPGVPPLLPNPYIMAPGLLHAYPPQVYGYDDLQMLQTRIPLDYYSIAPFATPTTALTGRDGNLTNNPYSGDLSKFGRGDASSPSPATTLAQTQQNQTQTHHTAQQPFLNPALPPGYSYTSLPYYTGMPGLPNTFQYGPAVFPVAPTSSKQHGVNVGVNASATPFQQASGYGSHGYSTGVSVTSSNTGVPDISGSVYTKTQSFDKQGFHAGTPAASFSLPSALGSGGPINPPAAAAYAPAPFMHILAPHQQPHSQILHHHLQQDGQSGTGQRSQNASIQQKSQINKSAYNSYNWGAN</sequence>
<feature type="region of interest" description="Disordered" evidence="9">
    <location>
        <begin position="602"/>
        <end position="775"/>
    </location>
</feature>
<evidence type="ECO:0000256" key="4">
    <source>
        <dbReference type="ARBA" id="ARBA00022454"/>
    </source>
</evidence>
<dbReference type="SMART" id="SM00165">
    <property type="entry name" value="UBA"/>
    <property type="match status" value="1"/>
</dbReference>
<feature type="region of interest" description="Disordered" evidence="9">
    <location>
        <begin position="910"/>
        <end position="948"/>
    </location>
</feature>
<keyword evidence="12" id="KW-1185">Reference proteome</keyword>
<feature type="compositionally biased region" description="Basic and acidic residues" evidence="9">
    <location>
        <begin position="116"/>
        <end position="132"/>
    </location>
</feature>
<feature type="region of interest" description="Disordered" evidence="9">
    <location>
        <begin position="417"/>
        <end position="538"/>
    </location>
</feature>
<feature type="compositionally biased region" description="Low complexity" evidence="9">
    <location>
        <begin position="741"/>
        <end position="760"/>
    </location>
</feature>
<feature type="compositionally biased region" description="Low complexity" evidence="9">
    <location>
        <begin position="700"/>
        <end position="716"/>
    </location>
</feature>
<dbReference type="AlphaFoldDB" id="A0AAN8AH11"/>
<feature type="compositionally biased region" description="Polar residues" evidence="9">
    <location>
        <begin position="460"/>
        <end position="469"/>
    </location>
</feature>
<feature type="compositionally biased region" description="Polar residues" evidence="9">
    <location>
        <begin position="357"/>
        <end position="370"/>
    </location>
</feature>
<keyword evidence="7" id="KW-0597">Phosphoprotein</keyword>
<feature type="compositionally biased region" description="Low complexity" evidence="9">
    <location>
        <begin position="474"/>
        <end position="484"/>
    </location>
</feature>
<keyword evidence="5" id="KW-0488">Methylation</keyword>
<keyword evidence="6" id="KW-0963">Cytoplasm</keyword>
<feature type="compositionally biased region" description="Polar residues" evidence="9">
    <location>
        <begin position="654"/>
        <end position="683"/>
    </location>
</feature>
<evidence type="ECO:0000313" key="11">
    <source>
        <dbReference type="EMBL" id="KAK5854888.1"/>
    </source>
</evidence>
<evidence type="ECO:0000256" key="3">
    <source>
        <dbReference type="ARBA" id="ARBA00004496"/>
    </source>
</evidence>
<feature type="compositionally biased region" description="Basic residues" evidence="9">
    <location>
        <begin position="525"/>
        <end position="534"/>
    </location>
</feature>
<dbReference type="InterPro" id="IPR009060">
    <property type="entry name" value="UBA-like_sf"/>
</dbReference>
<feature type="compositionally biased region" description="Low complexity" evidence="9">
    <location>
        <begin position="326"/>
        <end position="338"/>
    </location>
</feature>
<feature type="region of interest" description="Disordered" evidence="9">
    <location>
        <begin position="324"/>
        <end position="370"/>
    </location>
</feature>
<dbReference type="PANTHER" id="PTHR16308:SF18">
    <property type="entry name" value="UBIQUITIN-ASSOCIATED PROTEIN 2-LIKE"/>
    <property type="match status" value="1"/>
</dbReference>
<feature type="compositionally biased region" description="Polar residues" evidence="9">
    <location>
        <begin position="615"/>
        <end position="635"/>
    </location>
</feature>
<dbReference type="InterPro" id="IPR022166">
    <property type="entry name" value="UBAP2/Lig"/>
</dbReference>